<dbReference type="STRING" id="989403.SAMN05421798_11646"/>
<dbReference type="EMBL" id="LMCB01000043">
    <property type="protein sequence ID" value="KZL16799.1"/>
    <property type="molecule type" value="Genomic_DNA"/>
</dbReference>
<protein>
    <submittedName>
        <fullName evidence="4">Linear gramicidin dehydrogenase LgrE</fullName>
        <ecNumber evidence="4">1.1.-.-</ecNumber>
    </submittedName>
</protein>
<comment type="caution">
    <text evidence="4">The sequence shown here is derived from an EMBL/GenBank/DDBJ whole genome shotgun (WGS) entry which is preliminary data.</text>
</comment>
<dbReference type="InterPro" id="IPR001031">
    <property type="entry name" value="Thioesterase"/>
</dbReference>
<sequence>MSCRWSSQWFDITADKCKLNLVCLPQAGGDTSLYNRWKAPLGDQVNVMPAKFPGRGTRLKEPAINAMERVVSQLALEIGQFGGAPFAILGSSMGGWIAYELALHLFKQSQLTPTALFVLASASPFAPRTLPFFDGCTREEMVDELISFNPEFAQVAQHDDLVDLLLPAIISDFELCETYRPRVPWQIASPVFAYAGTKDQIVEPHKVEGWTKLSSETVTIDDVDGGHFFIEHSPAKILNQIKDHAANVVCQLYQPSSIELA</sequence>
<evidence type="ECO:0000313" key="4">
    <source>
        <dbReference type="EMBL" id="KZL16799.1"/>
    </source>
</evidence>
<dbReference type="AlphaFoldDB" id="A0A165WQU4"/>
<dbReference type="Proteomes" id="UP000076577">
    <property type="component" value="Unassembled WGS sequence"/>
</dbReference>
<feature type="domain" description="Thioesterase TesA-like" evidence="3">
    <location>
        <begin position="22"/>
        <end position="245"/>
    </location>
</feature>
<dbReference type="PANTHER" id="PTHR11487:SF0">
    <property type="entry name" value="S-ACYL FATTY ACID SYNTHASE THIOESTERASE, MEDIUM CHAIN"/>
    <property type="match status" value="1"/>
</dbReference>
<organism evidence="4 5">
    <name type="scientific">Pseudovibrio axinellae</name>
    <dbReference type="NCBI Taxonomy" id="989403"/>
    <lineage>
        <taxon>Bacteria</taxon>
        <taxon>Pseudomonadati</taxon>
        <taxon>Pseudomonadota</taxon>
        <taxon>Alphaproteobacteria</taxon>
        <taxon>Hyphomicrobiales</taxon>
        <taxon>Stappiaceae</taxon>
        <taxon>Pseudovibrio</taxon>
    </lineage>
</organism>
<comment type="similarity">
    <text evidence="1">Belongs to the thioesterase family.</text>
</comment>
<dbReference type="RefSeq" id="WP_074882290.1">
    <property type="nucleotide sequence ID" value="NZ_FOFM01000016.1"/>
</dbReference>
<dbReference type="SMART" id="SM00824">
    <property type="entry name" value="PKS_TE"/>
    <property type="match status" value="1"/>
</dbReference>
<dbReference type="GO" id="GO:0016787">
    <property type="term" value="F:hydrolase activity"/>
    <property type="evidence" value="ECO:0007669"/>
    <property type="project" value="UniProtKB-KW"/>
</dbReference>
<keyword evidence="4" id="KW-0560">Oxidoreductase</keyword>
<keyword evidence="5" id="KW-1185">Reference proteome</keyword>
<dbReference type="Pfam" id="PF00975">
    <property type="entry name" value="Thioesterase"/>
    <property type="match status" value="1"/>
</dbReference>
<dbReference type="GO" id="GO:0008610">
    <property type="term" value="P:lipid biosynthetic process"/>
    <property type="evidence" value="ECO:0007669"/>
    <property type="project" value="TreeGrafter"/>
</dbReference>
<dbReference type="SUPFAM" id="SSF53474">
    <property type="entry name" value="alpha/beta-Hydrolases"/>
    <property type="match status" value="1"/>
</dbReference>
<dbReference type="InterPro" id="IPR012223">
    <property type="entry name" value="TEII"/>
</dbReference>
<reference evidence="4 5" key="1">
    <citation type="journal article" date="2016" name="Front. Microbiol.">
        <title>Comparative Genomic Analysis Reveals a Diverse Repertoire of Genes Involved in Prokaryote-Eukaryote Interactions within the Pseudovibrio Genus.</title>
        <authorList>
            <person name="Romano S."/>
            <person name="Fernandez-Guerra A."/>
            <person name="Reen F.J."/>
            <person name="Glockner F.O."/>
            <person name="Crowley S.P."/>
            <person name="O'Sullivan O."/>
            <person name="Cotter P.D."/>
            <person name="Adams C."/>
            <person name="Dobson A.D."/>
            <person name="O'Gara F."/>
        </authorList>
    </citation>
    <scope>NUCLEOTIDE SEQUENCE [LARGE SCALE GENOMIC DNA]</scope>
    <source>
        <strain evidence="4 5">Ad2</strain>
    </source>
</reference>
<evidence type="ECO:0000259" key="3">
    <source>
        <dbReference type="SMART" id="SM00824"/>
    </source>
</evidence>
<dbReference type="InterPro" id="IPR029058">
    <property type="entry name" value="AB_hydrolase_fold"/>
</dbReference>
<proteinExistence type="inferred from homology"/>
<name>A0A165WQU4_9HYPH</name>
<keyword evidence="2" id="KW-0378">Hydrolase</keyword>
<accession>A0A165WQU4</accession>
<dbReference type="Gene3D" id="3.40.50.1820">
    <property type="entry name" value="alpha/beta hydrolase"/>
    <property type="match status" value="1"/>
</dbReference>
<dbReference type="GO" id="GO:0016491">
    <property type="term" value="F:oxidoreductase activity"/>
    <property type="evidence" value="ECO:0007669"/>
    <property type="project" value="UniProtKB-KW"/>
</dbReference>
<dbReference type="InterPro" id="IPR020802">
    <property type="entry name" value="TesA-like"/>
</dbReference>
<evidence type="ECO:0000313" key="5">
    <source>
        <dbReference type="Proteomes" id="UP000076577"/>
    </source>
</evidence>
<dbReference type="PANTHER" id="PTHR11487">
    <property type="entry name" value="THIOESTERASE"/>
    <property type="match status" value="1"/>
</dbReference>
<evidence type="ECO:0000256" key="2">
    <source>
        <dbReference type="ARBA" id="ARBA00022801"/>
    </source>
</evidence>
<dbReference type="OrthoDB" id="8480037at2"/>
<evidence type="ECO:0000256" key="1">
    <source>
        <dbReference type="ARBA" id="ARBA00007169"/>
    </source>
</evidence>
<gene>
    <name evidence="4" type="primary">lgrE_1</name>
    <name evidence="4" type="ORF">PsAD2_03271</name>
</gene>
<dbReference type="EC" id="1.1.-.-" evidence="4"/>
<dbReference type="PATRIC" id="fig|989403.3.peg.3511"/>